<evidence type="ECO:0000256" key="6">
    <source>
        <dbReference type="ARBA" id="ARBA00022898"/>
    </source>
</evidence>
<dbReference type="InterPro" id="IPR015422">
    <property type="entry name" value="PyrdxlP-dep_Trfase_small"/>
</dbReference>
<evidence type="ECO:0000256" key="2">
    <source>
        <dbReference type="ARBA" id="ARBA00003444"/>
    </source>
</evidence>
<dbReference type="PANTHER" id="PTHR42885">
    <property type="entry name" value="HISTIDINOL-PHOSPHATE AMINOTRANSFERASE-RELATED"/>
    <property type="match status" value="1"/>
</dbReference>
<name>A0ABW9Y4N9_9RHOB</name>
<comment type="cofactor">
    <cofactor evidence="1">
        <name>pyridoxal 5'-phosphate</name>
        <dbReference type="ChEBI" id="CHEBI:597326"/>
    </cofactor>
</comment>
<evidence type="ECO:0000256" key="9">
    <source>
        <dbReference type="ARBA" id="ARBA00048531"/>
    </source>
</evidence>
<dbReference type="Pfam" id="PF00155">
    <property type="entry name" value="Aminotran_1_2"/>
    <property type="match status" value="1"/>
</dbReference>
<comment type="pathway">
    <text evidence="3">Cofactor biosynthesis; adenosylcobalamin biosynthesis.</text>
</comment>
<reference evidence="12" key="1">
    <citation type="submission" date="2020-01" db="EMBL/GenBank/DDBJ databases">
        <title>Sphingomonas sp. strain CSW-10.</title>
        <authorList>
            <person name="Chen W.-M."/>
        </authorList>
    </citation>
    <scope>NUCLEOTIDE SEQUENCE [LARGE SCALE GENOMIC DNA]</scope>
    <source>
        <strain evidence="12">CCP-1</strain>
    </source>
</reference>
<keyword evidence="6" id="KW-0663">Pyridoxal phosphate</keyword>
<dbReference type="GO" id="GO:0048472">
    <property type="term" value="F:threonine-phosphate decarboxylase activity"/>
    <property type="evidence" value="ECO:0007669"/>
    <property type="project" value="UniProtKB-EC"/>
</dbReference>
<evidence type="ECO:0000256" key="4">
    <source>
        <dbReference type="ARBA" id="ARBA00012285"/>
    </source>
</evidence>
<dbReference type="SUPFAM" id="SSF53383">
    <property type="entry name" value="PLP-dependent transferases"/>
    <property type="match status" value="1"/>
</dbReference>
<comment type="caution">
    <text evidence="11">The sequence shown here is derived from an EMBL/GenBank/DDBJ whole genome shotgun (WGS) entry which is preliminary data.</text>
</comment>
<sequence length="320" mass="34118">MTTADTRIAEPDHGGGIDAACARWGGSRADWLDLSTGINPRPYPIPSLPADAWTALPDRAAFAALEQAARRFWHVPDKAALIAAPGASALIARIPALLPPARVAIPAPTYNEHARAFRACGWAVTDDATDDATDARVIVHPNNPDGRLHPAPATSFAVIDESFCDVTPDATHMAQATRPGTLILKSFGKFWGLAGARLGFAIGDPALIDRLKPMIGPWAVPGPTLAIATAALNDPAWAAATRSRLAADAQRLDTLLATAGATPLGGTTLFRLYDTPDAALWQDRLARHRILSRMFPYSTRWLRLGLPDGAGWNRLEQALT</sequence>
<dbReference type="Gene3D" id="3.90.1150.10">
    <property type="entry name" value="Aspartate Aminotransferase, domain 1"/>
    <property type="match status" value="1"/>
</dbReference>
<feature type="domain" description="Aminotransferase class I/classII large" evidence="10">
    <location>
        <begin position="54"/>
        <end position="306"/>
    </location>
</feature>
<dbReference type="InterPro" id="IPR005860">
    <property type="entry name" value="CobD"/>
</dbReference>
<evidence type="ECO:0000256" key="8">
    <source>
        <dbReference type="ARBA" id="ARBA00029996"/>
    </source>
</evidence>
<evidence type="ECO:0000256" key="3">
    <source>
        <dbReference type="ARBA" id="ARBA00004953"/>
    </source>
</evidence>
<evidence type="ECO:0000259" key="10">
    <source>
        <dbReference type="Pfam" id="PF00155"/>
    </source>
</evidence>
<dbReference type="EMBL" id="JAAATW010000001">
    <property type="protein sequence ID" value="NBE06859.1"/>
    <property type="molecule type" value="Genomic_DNA"/>
</dbReference>
<dbReference type="InterPro" id="IPR004839">
    <property type="entry name" value="Aminotransferase_I/II_large"/>
</dbReference>
<dbReference type="EC" id="4.1.1.81" evidence="4"/>
<evidence type="ECO:0000256" key="1">
    <source>
        <dbReference type="ARBA" id="ARBA00001933"/>
    </source>
</evidence>
<dbReference type="Gene3D" id="3.40.640.10">
    <property type="entry name" value="Type I PLP-dependent aspartate aminotransferase-like (Major domain)"/>
    <property type="match status" value="1"/>
</dbReference>
<organism evidence="11 12">
    <name type="scientific">Paragemmobacter ruber</name>
    <dbReference type="NCBI Taxonomy" id="1985673"/>
    <lineage>
        <taxon>Bacteria</taxon>
        <taxon>Pseudomonadati</taxon>
        <taxon>Pseudomonadota</taxon>
        <taxon>Alphaproteobacteria</taxon>
        <taxon>Rhodobacterales</taxon>
        <taxon>Paracoccaceae</taxon>
        <taxon>Paragemmobacter</taxon>
    </lineage>
</organism>
<dbReference type="RefSeq" id="WP_161765823.1">
    <property type="nucleotide sequence ID" value="NZ_JAAATW010000001.1"/>
</dbReference>
<gene>
    <name evidence="11" type="ORF">GU920_04885</name>
</gene>
<evidence type="ECO:0000313" key="11">
    <source>
        <dbReference type="EMBL" id="NBE06859.1"/>
    </source>
</evidence>
<dbReference type="PANTHER" id="PTHR42885:SF1">
    <property type="entry name" value="THREONINE-PHOSPHATE DECARBOXYLASE"/>
    <property type="match status" value="1"/>
</dbReference>
<evidence type="ECO:0000256" key="7">
    <source>
        <dbReference type="ARBA" id="ARBA00023239"/>
    </source>
</evidence>
<comment type="catalytic activity">
    <reaction evidence="9">
        <text>O-phospho-L-threonine + H(+) = (R)-1-aminopropan-2-yl phosphate + CO2</text>
        <dbReference type="Rhea" id="RHEA:11492"/>
        <dbReference type="ChEBI" id="CHEBI:15378"/>
        <dbReference type="ChEBI" id="CHEBI:16526"/>
        <dbReference type="ChEBI" id="CHEBI:58563"/>
        <dbReference type="ChEBI" id="CHEBI:58675"/>
        <dbReference type="EC" id="4.1.1.81"/>
    </reaction>
</comment>
<comment type="function">
    <text evidence="2">Decarboxylates L-threonine-O-3-phosphate to yield (R)-1-amino-2-propanol O-2-phosphate, the precursor for the linkage between the nucleotide loop and the corrin ring in cobalamin.</text>
</comment>
<proteinExistence type="predicted"/>
<dbReference type="Proteomes" id="UP001517376">
    <property type="component" value="Unassembled WGS sequence"/>
</dbReference>
<keyword evidence="12" id="KW-1185">Reference proteome</keyword>
<protein>
    <recommendedName>
        <fullName evidence="4">threonine-phosphate decarboxylase</fullName>
        <ecNumber evidence="4">4.1.1.81</ecNumber>
    </recommendedName>
    <alternativeName>
        <fullName evidence="8">L-threonine-O-3-phosphate decarboxylase</fullName>
    </alternativeName>
</protein>
<dbReference type="NCBIfam" id="TIGR01140">
    <property type="entry name" value="L_thr_O3P_dcar"/>
    <property type="match status" value="1"/>
</dbReference>
<keyword evidence="5" id="KW-0169">Cobalamin biosynthesis</keyword>
<evidence type="ECO:0000313" key="12">
    <source>
        <dbReference type="Proteomes" id="UP001517376"/>
    </source>
</evidence>
<evidence type="ECO:0000256" key="5">
    <source>
        <dbReference type="ARBA" id="ARBA00022573"/>
    </source>
</evidence>
<keyword evidence="7 11" id="KW-0456">Lyase</keyword>
<dbReference type="PROSITE" id="PS00105">
    <property type="entry name" value="AA_TRANSFER_CLASS_1"/>
    <property type="match status" value="1"/>
</dbReference>
<accession>A0ABW9Y4N9</accession>
<dbReference type="InterPro" id="IPR015421">
    <property type="entry name" value="PyrdxlP-dep_Trfase_major"/>
</dbReference>
<dbReference type="InterPro" id="IPR015424">
    <property type="entry name" value="PyrdxlP-dep_Trfase"/>
</dbReference>
<dbReference type="InterPro" id="IPR004838">
    <property type="entry name" value="NHTrfase_class1_PyrdxlP-BS"/>
</dbReference>